<comment type="caution">
    <text evidence="2">The sequence shown here is derived from an EMBL/GenBank/DDBJ whole genome shotgun (WGS) entry which is preliminary data.</text>
</comment>
<sequence>MMSLIALSQRMANSFQEALNLTTCRPDYTVSCDEIDLFLTKMIAPTQPNGVIICAAGFILLPVPPANVFNFLSDENRRHEWDVLTAGLPVRQISHIPIGTDAANRITILEPMTSNSQIFQQASRNPQQGSYLIVYTPITEQEVQNIANGQLDHSQLPITPSGFYISSGSEAFNNMNAAPGTVTGTTRGHHHSHLTVAFQILTPGGSTNEELGMESLASIHDVFKETVQNIKTALNC</sequence>
<evidence type="ECO:0000313" key="2">
    <source>
        <dbReference type="EMBL" id="KAK7289989.1"/>
    </source>
</evidence>
<dbReference type="InterPro" id="IPR057993">
    <property type="entry name" value="HD-Zip_IV_C"/>
</dbReference>
<dbReference type="InterPro" id="IPR042160">
    <property type="entry name" value="HD-Zip_IV"/>
</dbReference>
<reference evidence="2 3" key="1">
    <citation type="submission" date="2024-01" db="EMBL/GenBank/DDBJ databases">
        <title>The genomes of 5 underutilized Papilionoideae crops provide insights into root nodulation and disease resistanc.</title>
        <authorList>
            <person name="Yuan L."/>
        </authorList>
    </citation>
    <scope>NUCLEOTIDE SEQUENCE [LARGE SCALE GENOMIC DNA]</scope>
    <source>
        <strain evidence="2">ZHUSHIDOU_FW_LH</strain>
        <tissue evidence="2">Leaf</tissue>
    </source>
</reference>
<keyword evidence="3" id="KW-1185">Reference proteome</keyword>
<proteinExistence type="predicted"/>
<dbReference type="PANTHER" id="PTHR45654:SF9">
    <property type="entry name" value="HOMEOBOX-LEUCINE ZIPPER PROTEIN HDG10-RELATED"/>
    <property type="match status" value="1"/>
</dbReference>
<organism evidence="2 3">
    <name type="scientific">Crotalaria pallida</name>
    <name type="common">Smooth rattlebox</name>
    <name type="synonym">Crotalaria striata</name>
    <dbReference type="NCBI Taxonomy" id="3830"/>
    <lineage>
        <taxon>Eukaryota</taxon>
        <taxon>Viridiplantae</taxon>
        <taxon>Streptophyta</taxon>
        <taxon>Embryophyta</taxon>
        <taxon>Tracheophyta</taxon>
        <taxon>Spermatophyta</taxon>
        <taxon>Magnoliopsida</taxon>
        <taxon>eudicotyledons</taxon>
        <taxon>Gunneridae</taxon>
        <taxon>Pentapetalae</taxon>
        <taxon>rosids</taxon>
        <taxon>fabids</taxon>
        <taxon>Fabales</taxon>
        <taxon>Fabaceae</taxon>
        <taxon>Papilionoideae</taxon>
        <taxon>50 kb inversion clade</taxon>
        <taxon>genistoids sensu lato</taxon>
        <taxon>core genistoids</taxon>
        <taxon>Crotalarieae</taxon>
        <taxon>Crotalaria</taxon>
    </lineage>
</organism>
<protein>
    <recommendedName>
        <fullName evidence="1">HD-Zip IV C-terminal domain-containing protein</fullName>
    </recommendedName>
</protein>
<name>A0AAN9J347_CROPI</name>
<dbReference type="Proteomes" id="UP001372338">
    <property type="component" value="Unassembled WGS sequence"/>
</dbReference>
<gene>
    <name evidence="2" type="ORF">RIF29_04074</name>
</gene>
<dbReference type="EMBL" id="JAYWIO010000001">
    <property type="protein sequence ID" value="KAK7289989.1"/>
    <property type="molecule type" value="Genomic_DNA"/>
</dbReference>
<dbReference type="SUPFAM" id="SSF55961">
    <property type="entry name" value="Bet v1-like"/>
    <property type="match status" value="1"/>
</dbReference>
<dbReference type="Pfam" id="PF25797">
    <property type="entry name" value="PDF2_C"/>
    <property type="match status" value="1"/>
</dbReference>
<evidence type="ECO:0000313" key="3">
    <source>
        <dbReference type="Proteomes" id="UP001372338"/>
    </source>
</evidence>
<feature type="domain" description="HD-Zip IV C-terminal" evidence="1">
    <location>
        <begin position="3"/>
        <end position="236"/>
    </location>
</feature>
<dbReference type="PANTHER" id="PTHR45654">
    <property type="entry name" value="HOMEOBOX-LEUCINE ZIPPER PROTEIN MERISTEM L1"/>
    <property type="match status" value="1"/>
</dbReference>
<dbReference type="AlphaFoldDB" id="A0AAN9J347"/>
<accession>A0AAN9J347</accession>
<evidence type="ECO:0000259" key="1">
    <source>
        <dbReference type="Pfam" id="PF25797"/>
    </source>
</evidence>